<dbReference type="EMBL" id="BPLR01019133">
    <property type="protein sequence ID" value="GIZ04767.1"/>
    <property type="molecule type" value="Genomic_DNA"/>
</dbReference>
<protein>
    <submittedName>
        <fullName evidence="1">Uncharacterized protein</fullName>
    </submittedName>
</protein>
<dbReference type="Proteomes" id="UP001054945">
    <property type="component" value="Unassembled WGS sequence"/>
</dbReference>
<evidence type="ECO:0000313" key="1">
    <source>
        <dbReference type="EMBL" id="GIZ04767.1"/>
    </source>
</evidence>
<evidence type="ECO:0000313" key="2">
    <source>
        <dbReference type="Proteomes" id="UP001054945"/>
    </source>
</evidence>
<proteinExistence type="predicted"/>
<name>A0AAV4YC07_CAEEX</name>
<keyword evidence="2" id="KW-1185">Reference proteome</keyword>
<sequence>MPPLVILPPSPSLPLQIRLMNNLEAIRPEKSQRRKANHFPDKVFPVSSPLLSSHREGWASVLIRRQSSTPFSKGSPE</sequence>
<reference evidence="1 2" key="1">
    <citation type="submission" date="2021-06" db="EMBL/GenBank/DDBJ databases">
        <title>Caerostris extrusa draft genome.</title>
        <authorList>
            <person name="Kono N."/>
            <person name="Arakawa K."/>
        </authorList>
    </citation>
    <scope>NUCLEOTIDE SEQUENCE [LARGE SCALE GENOMIC DNA]</scope>
</reference>
<gene>
    <name evidence="1" type="ORF">CEXT_568541</name>
</gene>
<comment type="caution">
    <text evidence="1">The sequence shown here is derived from an EMBL/GenBank/DDBJ whole genome shotgun (WGS) entry which is preliminary data.</text>
</comment>
<accession>A0AAV4YC07</accession>
<dbReference type="AlphaFoldDB" id="A0AAV4YC07"/>
<organism evidence="1 2">
    <name type="scientific">Caerostris extrusa</name>
    <name type="common">Bark spider</name>
    <name type="synonym">Caerostris bankana</name>
    <dbReference type="NCBI Taxonomy" id="172846"/>
    <lineage>
        <taxon>Eukaryota</taxon>
        <taxon>Metazoa</taxon>
        <taxon>Ecdysozoa</taxon>
        <taxon>Arthropoda</taxon>
        <taxon>Chelicerata</taxon>
        <taxon>Arachnida</taxon>
        <taxon>Araneae</taxon>
        <taxon>Araneomorphae</taxon>
        <taxon>Entelegynae</taxon>
        <taxon>Araneoidea</taxon>
        <taxon>Araneidae</taxon>
        <taxon>Caerostris</taxon>
    </lineage>
</organism>